<name>A0A834ZLF1_TETSI</name>
<protein>
    <submittedName>
        <fullName evidence="1">Uncharacterized protein</fullName>
    </submittedName>
</protein>
<organism evidence="1 2">
    <name type="scientific">Tetracentron sinense</name>
    <name type="common">Spur-leaf</name>
    <dbReference type="NCBI Taxonomy" id="13715"/>
    <lineage>
        <taxon>Eukaryota</taxon>
        <taxon>Viridiplantae</taxon>
        <taxon>Streptophyta</taxon>
        <taxon>Embryophyta</taxon>
        <taxon>Tracheophyta</taxon>
        <taxon>Spermatophyta</taxon>
        <taxon>Magnoliopsida</taxon>
        <taxon>Trochodendrales</taxon>
        <taxon>Trochodendraceae</taxon>
        <taxon>Tetracentron</taxon>
    </lineage>
</organism>
<proteinExistence type="predicted"/>
<accession>A0A834ZLF1</accession>
<evidence type="ECO:0000313" key="2">
    <source>
        <dbReference type="Proteomes" id="UP000655225"/>
    </source>
</evidence>
<reference evidence="1 2" key="1">
    <citation type="submission" date="2020-04" db="EMBL/GenBank/DDBJ databases">
        <title>Plant Genome Project.</title>
        <authorList>
            <person name="Zhang R.-G."/>
        </authorList>
    </citation>
    <scope>NUCLEOTIDE SEQUENCE [LARGE SCALE GENOMIC DNA]</scope>
    <source>
        <strain evidence="1">YNK0</strain>
        <tissue evidence="1">Leaf</tissue>
    </source>
</reference>
<dbReference type="InterPro" id="IPR032675">
    <property type="entry name" value="LRR_dom_sf"/>
</dbReference>
<keyword evidence="2" id="KW-1185">Reference proteome</keyword>
<dbReference type="Gene3D" id="3.80.10.10">
    <property type="entry name" value="Ribonuclease Inhibitor"/>
    <property type="match status" value="1"/>
</dbReference>
<sequence>MILKLLPYLNSLSELVVSDFEESTTFPEEFPGALHAQCPAASSSLMETRRRSLTTMLERLEISEFSKLEALSLQDFTSLETLEICACPKLRGHEEQLSYRMKWRGEDHEIMTEGNYKMCKHLHVAASESLAARASGILKVLDDIDGQRHIGEADPHILLEHGPALVDTIAAQTLAMYEPKNTEDSVCTQRIPAASISTGDELKLDVSSTIISQVQESFFYWNYGN</sequence>
<dbReference type="Proteomes" id="UP000655225">
    <property type="component" value="Unassembled WGS sequence"/>
</dbReference>
<evidence type="ECO:0000313" key="1">
    <source>
        <dbReference type="EMBL" id="KAF8407715.1"/>
    </source>
</evidence>
<comment type="caution">
    <text evidence="1">The sequence shown here is derived from an EMBL/GenBank/DDBJ whole genome shotgun (WGS) entry which is preliminary data.</text>
</comment>
<gene>
    <name evidence="1" type="ORF">HHK36_006850</name>
</gene>
<dbReference type="AlphaFoldDB" id="A0A834ZLF1"/>
<dbReference type="EMBL" id="JABCRI010000004">
    <property type="protein sequence ID" value="KAF8407715.1"/>
    <property type="molecule type" value="Genomic_DNA"/>
</dbReference>